<keyword evidence="3" id="KW-0966">Cell projection</keyword>
<dbReference type="AlphaFoldDB" id="A0A1M6AUR6"/>
<protein>
    <submittedName>
        <fullName evidence="3">Flagellar hook-length control protein FliK</fullName>
    </submittedName>
</protein>
<name>A0A1M6AUR6_9CLOT</name>
<feature type="region of interest" description="Disordered" evidence="1">
    <location>
        <begin position="1"/>
        <end position="25"/>
    </location>
</feature>
<dbReference type="InterPro" id="IPR021136">
    <property type="entry name" value="Flagellar_hook_control-like_C"/>
</dbReference>
<sequence>MINTNNNISNLPNLNSNNSQQNKVNDDKSNFKEILAKNSNQNETIKPQNKVDSSQDVKEVKVEDSAKDEECKTLTKEEIENSIKDINKEDSTDDNKLLLLIASLLEKLKALDNNNSNMVKDDTNKEINLLNNLLGDNSEVKVNEATLMKLNSANGEKLSELKGVLANLLEAVKSGKMENLSKVNPEILNEFKNLLKSVDVKLSPESLKDLNLDDIKNLKNSLNILLNSKNVKSETANLKEEKVETNKNVDIEKVIINTNDGKASSKNAENNTKKESKDEFLKNDKDYSTLKNIIEDPKDKQSNISVFAQRLAEAKNIEQPKEVTVINKNTMVNDIVKTIKYMSVNDTKTLVVKMNPKDLGEVTIKLVAQGESMKATITAANKETTHLLNNAAAEIKKTLENQGIKMSDVNIGLSNEDTTFFSGESNFQRENSTKENRTSNGLNNSDDFEEEIEEESEGTNNINMLV</sequence>
<evidence type="ECO:0000259" key="2">
    <source>
        <dbReference type="Pfam" id="PF02120"/>
    </source>
</evidence>
<keyword evidence="4" id="KW-1185">Reference proteome</keyword>
<keyword evidence="3" id="KW-0969">Cilium</keyword>
<feature type="region of interest" description="Disordered" evidence="1">
    <location>
        <begin position="37"/>
        <end position="64"/>
    </location>
</feature>
<feature type="compositionally biased region" description="Acidic residues" evidence="1">
    <location>
        <begin position="446"/>
        <end position="457"/>
    </location>
</feature>
<dbReference type="EMBL" id="FQZB01000003">
    <property type="protein sequence ID" value="SHI40289.1"/>
    <property type="molecule type" value="Genomic_DNA"/>
</dbReference>
<gene>
    <name evidence="3" type="ORF">SAMN02745163_00184</name>
</gene>
<dbReference type="OrthoDB" id="1934566at2"/>
<evidence type="ECO:0000256" key="1">
    <source>
        <dbReference type="SAM" id="MobiDB-lite"/>
    </source>
</evidence>
<dbReference type="STRING" id="1121302.SAMN02745163_00184"/>
<dbReference type="Gene3D" id="3.30.750.140">
    <property type="match status" value="1"/>
</dbReference>
<feature type="domain" description="Flagellar hook-length control protein-like C-terminal" evidence="2">
    <location>
        <begin position="337"/>
        <end position="417"/>
    </location>
</feature>
<evidence type="ECO:0000313" key="3">
    <source>
        <dbReference type="EMBL" id="SHI40289.1"/>
    </source>
</evidence>
<feature type="compositionally biased region" description="Basic and acidic residues" evidence="1">
    <location>
        <begin position="53"/>
        <end position="64"/>
    </location>
</feature>
<accession>A0A1M6AUR6</accession>
<dbReference type="InterPro" id="IPR038610">
    <property type="entry name" value="FliK-like_C_sf"/>
</dbReference>
<reference evidence="3 4" key="1">
    <citation type="submission" date="2016-11" db="EMBL/GenBank/DDBJ databases">
        <authorList>
            <person name="Jaros S."/>
            <person name="Januszkiewicz K."/>
            <person name="Wedrychowicz H."/>
        </authorList>
    </citation>
    <scope>NUCLEOTIDE SEQUENCE [LARGE SCALE GENOMIC DNA]</scope>
    <source>
        <strain evidence="3 4">DSM 21758</strain>
    </source>
</reference>
<keyword evidence="3" id="KW-0282">Flagellum</keyword>
<evidence type="ECO:0000313" key="4">
    <source>
        <dbReference type="Proteomes" id="UP000184310"/>
    </source>
</evidence>
<dbReference type="Proteomes" id="UP000184310">
    <property type="component" value="Unassembled WGS sequence"/>
</dbReference>
<organism evidence="3 4">
    <name type="scientific">Clostridium cavendishii DSM 21758</name>
    <dbReference type="NCBI Taxonomy" id="1121302"/>
    <lineage>
        <taxon>Bacteria</taxon>
        <taxon>Bacillati</taxon>
        <taxon>Bacillota</taxon>
        <taxon>Clostridia</taxon>
        <taxon>Eubacteriales</taxon>
        <taxon>Clostridiaceae</taxon>
        <taxon>Clostridium</taxon>
    </lineage>
</organism>
<dbReference type="Pfam" id="PF02120">
    <property type="entry name" value="Flg_hook"/>
    <property type="match status" value="1"/>
</dbReference>
<feature type="region of interest" description="Disordered" evidence="1">
    <location>
        <begin position="422"/>
        <end position="466"/>
    </location>
</feature>
<proteinExistence type="predicted"/>
<feature type="compositionally biased region" description="Low complexity" evidence="1">
    <location>
        <begin position="1"/>
        <end position="22"/>
    </location>
</feature>
<feature type="compositionally biased region" description="Polar residues" evidence="1">
    <location>
        <begin position="37"/>
        <end position="52"/>
    </location>
</feature>
<dbReference type="RefSeq" id="WP_072984347.1">
    <property type="nucleotide sequence ID" value="NZ_FQZB01000003.1"/>
</dbReference>
<dbReference type="CDD" id="cd17470">
    <property type="entry name" value="T3SS_Flik_C"/>
    <property type="match status" value="1"/>
</dbReference>